<dbReference type="AlphaFoldDB" id="A0A803PBC8"/>
<dbReference type="EMBL" id="UZAU01000371">
    <property type="status" value="NOT_ANNOTATED_CDS"/>
    <property type="molecule type" value="Genomic_DNA"/>
</dbReference>
<evidence type="ECO:0000313" key="2">
    <source>
        <dbReference type="Proteomes" id="UP000596661"/>
    </source>
</evidence>
<sequence>MIHVSQAVSPDFPYSCGELSISWFLADHMTSHLQRIPQFPQVVSPERSEDTFGMPPAPWFASHEVCLVILFLQGQVDFGSYSPRPPLLLLPHVLIQHYAILLPPIDT</sequence>
<name>A0A803PBC8_CANSA</name>
<protein>
    <submittedName>
        <fullName evidence="1">Uncharacterized protein</fullName>
    </submittedName>
</protein>
<organism evidence="1 2">
    <name type="scientific">Cannabis sativa</name>
    <name type="common">Hemp</name>
    <name type="synonym">Marijuana</name>
    <dbReference type="NCBI Taxonomy" id="3483"/>
    <lineage>
        <taxon>Eukaryota</taxon>
        <taxon>Viridiplantae</taxon>
        <taxon>Streptophyta</taxon>
        <taxon>Embryophyta</taxon>
        <taxon>Tracheophyta</taxon>
        <taxon>Spermatophyta</taxon>
        <taxon>Magnoliopsida</taxon>
        <taxon>eudicotyledons</taxon>
        <taxon>Gunneridae</taxon>
        <taxon>Pentapetalae</taxon>
        <taxon>rosids</taxon>
        <taxon>fabids</taxon>
        <taxon>Rosales</taxon>
        <taxon>Cannabaceae</taxon>
        <taxon>Cannabis</taxon>
    </lineage>
</organism>
<dbReference type="Proteomes" id="UP000596661">
    <property type="component" value="Chromosome 4"/>
</dbReference>
<dbReference type="EnsemblPlants" id="evm.model.04.1011">
    <property type="protein sequence ID" value="cds.evm.model.04.1011"/>
    <property type="gene ID" value="evm.TU.04.1011"/>
</dbReference>
<accession>A0A803PBC8</accession>
<reference evidence="1" key="2">
    <citation type="submission" date="2021-03" db="UniProtKB">
        <authorList>
            <consortium name="EnsemblPlants"/>
        </authorList>
    </citation>
    <scope>IDENTIFICATION</scope>
</reference>
<dbReference type="Gramene" id="evm.model.04.1011">
    <property type="protein sequence ID" value="cds.evm.model.04.1011"/>
    <property type="gene ID" value="evm.TU.04.1011"/>
</dbReference>
<keyword evidence="2" id="KW-1185">Reference proteome</keyword>
<proteinExistence type="predicted"/>
<reference evidence="1" key="1">
    <citation type="submission" date="2018-11" db="EMBL/GenBank/DDBJ databases">
        <authorList>
            <person name="Grassa J C."/>
        </authorList>
    </citation>
    <scope>NUCLEOTIDE SEQUENCE [LARGE SCALE GENOMIC DNA]</scope>
</reference>
<evidence type="ECO:0000313" key="1">
    <source>
        <dbReference type="EnsemblPlants" id="cds.evm.model.04.1011"/>
    </source>
</evidence>